<evidence type="ECO:0000256" key="8">
    <source>
        <dbReference type="PROSITE-ProRule" id="PRU00175"/>
    </source>
</evidence>
<dbReference type="PROSITE" id="PS50089">
    <property type="entry name" value="ZF_RING_2"/>
    <property type="match status" value="1"/>
</dbReference>
<dbReference type="InterPro" id="IPR045191">
    <property type="entry name" value="MBR1/2-like"/>
</dbReference>
<dbReference type="AlphaFoldDB" id="A0ABD3C4D9"/>
<reference evidence="11" key="1">
    <citation type="journal article" date="2024" name="IScience">
        <title>Strigolactones Initiate the Formation of Haustorium-like Structures in Castilleja.</title>
        <authorList>
            <person name="Buerger M."/>
            <person name="Peterson D."/>
            <person name="Chory J."/>
        </authorList>
    </citation>
    <scope>NUCLEOTIDE SEQUENCE [LARGE SCALE GENOMIC DNA]</scope>
</reference>
<evidence type="ECO:0000313" key="11">
    <source>
        <dbReference type="Proteomes" id="UP001632038"/>
    </source>
</evidence>
<dbReference type="SUPFAM" id="SSF57850">
    <property type="entry name" value="RING/U-box"/>
    <property type="match status" value="1"/>
</dbReference>
<evidence type="ECO:0000256" key="2">
    <source>
        <dbReference type="ARBA" id="ARBA00012483"/>
    </source>
</evidence>
<dbReference type="EC" id="2.3.2.27" evidence="2"/>
<dbReference type="SMART" id="SM00184">
    <property type="entry name" value="RING"/>
    <property type="match status" value="1"/>
</dbReference>
<accession>A0ABD3C4D9</accession>
<gene>
    <name evidence="10" type="ORF">CASFOL_031328</name>
</gene>
<protein>
    <recommendedName>
        <fullName evidence="2">RING-type E3 ubiquitin transferase</fullName>
        <ecNumber evidence="2">2.3.2.27</ecNumber>
    </recommendedName>
</protein>
<organism evidence="10 11">
    <name type="scientific">Castilleja foliolosa</name>
    <dbReference type="NCBI Taxonomy" id="1961234"/>
    <lineage>
        <taxon>Eukaryota</taxon>
        <taxon>Viridiplantae</taxon>
        <taxon>Streptophyta</taxon>
        <taxon>Embryophyta</taxon>
        <taxon>Tracheophyta</taxon>
        <taxon>Spermatophyta</taxon>
        <taxon>Magnoliopsida</taxon>
        <taxon>eudicotyledons</taxon>
        <taxon>Gunneridae</taxon>
        <taxon>Pentapetalae</taxon>
        <taxon>asterids</taxon>
        <taxon>lamiids</taxon>
        <taxon>Lamiales</taxon>
        <taxon>Orobanchaceae</taxon>
        <taxon>Pedicularideae</taxon>
        <taxon>Castillejinae</taxon>
        <taxon>Castilleja</taxon>
    </lineage>
</organism>
<sequence length="194" mass="22112">MIIMAKPYIQLIKFVTLMVGPVIEYYSPAPYTPYDDNQNNNGTVFGQFPDNQDSIRAEHDDFYHHLGDSQVQSSIRAHESSYDPFFDYSFDDQFDEHESFYGQFADMGSTMTEGDGLSEETITKHLKTSNYPNKGGELCAVCLDGLAESDKKTRIGSLDCGHEYHEACIKQWLTRKNFCPLCKAIGYECDKIHQ</sequence>
<keyword evidence="3" id="KW-0808">Transferase</keyword>
<keyword evidence="5 8" id="KW-0863">Zinc-finger</keyword>
<feature type="domain" description="RING-type" evidence="9">
    <location>
        <begin position="139"/>
        <end position="183"/>
    </location>
</feature>
<evidence type="ECO:0000313" key="10">
    <source>
        <dbReference type="EMBL" id="KAL3624660.1"/>
    </source>
</evidence>
<name>A0ABD3C4D9_9LAMI</name>
<dbReference type="InterPro" id="IPR001841">
    <property type="entry name" value="Znf_RING"/>
</dbReference>
<dbReference type="Pfam" id="PF13639">
    <property type="entry name" value="zf-RING_2"/>
    <property type="match status" value="1"/>
</dbReference>
<proteinExistence type="predicted"/>
<dbReference type="InterPro" id="IPR013083">
    <property type="entry name" value="Znf_RING/FYVE/PHD"/>
</dbReference>
<dbReference type="EMBL" id="JAVIJP010000053">
    <property type="protein sequence ID" value="KAL3624660.1"/>
    <property type="molecule type" value="Genomic_DNA"/>
</dbReference>
<keyword evidence="11" id="KW-1185">Reference proteome</keyword>
<comment type="caution">
    <text evidence="10">The sequence shown here is derived from an EMBL/GenBank/DDBJ whole genome shotgun (WGS) entry which is preliminary data.</text>
</comment>
<evidence type="ECO:0000256" key="1">
    <source>
        <dbReference type="ARBA" id="ARBA00000900"/>
    </source>
</evidence>
<dbReference type="PANTHER" id="PTHR22937">
    <property type="entry name" value="E3 UBIQUITIN-PROTEIN LIGASE RNF165"/>
    <property type="match status" value="1"/>
</dbReference>
<dbReference type="GO" id="GO:0008270">
    <property type="term" value="F:zinc ion binding"/>
    <property type="evidence" value="ECO:0007669"/>
    <property type="project" value="UniProtKB-KW"/>
</dbReference>
<keyword evidence="7" id="KW-0862">Zinc</keyword>
<dbReference type="Proteomes" id="UP001632038">
    <property type="component" value="Unassembled WGS sequence"/>
</dbReference>
<evidence type="ECO:0000256" key="3">
    <source>
        <dbReference type="ARBA" id="ARBA00022679"/>
    </source>
</evidence>
<evidence type="ECO:0000256" key="4">
    <source>
        <dbReference type="ARBA" id="ARBA00022723"/>
    </source>
</evidence>
<dbReference type="GO" id="GO:0061630">
    <property type="term" value="F:ubiquitin protein ligase activity"/>
    <property type="evidence" value="ECO:0007669"/>
    <property type="project" value="UniProtKB-EC"/>
</dbReference>
<evidence type="ECO:0000256" key="7">
    <source>
        <dbReference type="ARBA" id="ARBA00022833"/>
    </source>
</evidence>
<evidence type="ECO:0000256" key="6">
    <source>
        <dbReference type="ARBA" id="ARBA00022786"/>
    </source>
</evidence>
<dbReference type="PANTHER" id="PTHR22937:SF163">
    <property type="entry name" value="RING-TYPE E3 UBIQUITIN TRANSFERASE"/>
    <property type="match status" value="1"/>
</dbReference>
<keyword evidence="6" id="KW-0833">Ubl conjugation pathway</keyword>
<comment type="catalytic activity">
    <reaction evidence="1">
        <text>S-ubiquitinyl-[E2 ubiquitin-conjugating enzyme]-L-cysteine + [acceptor protein]-L-lysine = [E2 ubiquitin-conjugating enzyme]-L-cysteine + N(6)-ubiquitinyl-[acceptor protein]-L-lysine.</text>
        <dbReference type="EC" id="2.3.2.27"/>
    </reaction>
</comment>
<dbReference type="Gene3D" id="3.30.40.10">
    <property type="entry name" value="Zinc/RING finger domain, C3HC4 (zinc finger)"/>
    <property type="match status" value="1"/>
</dbReference>
<evidence type="ECO:0000256" key="5">
    <source>
        <dbReference type="ARBA" id="ARBA00022771"/>
    </source>
</evidence>
<keyword evidence="4" id="KW-0479">Metal-binding</keyword>
<evidence type="ECO:0000259" key="9">
    <source>
        <dbReference type="PROSITE" id="PS50089"/>
    </source>
</evidence>